<dbReference type="Proteomes" id="UP000444401">
    <property type="component" value="Unassembled WGS sequence"/>
</dbReference>
<evidence type="ECO:0000313" key="4">
    <source>
        <dbReference type="EMBL" id="MXO69268.1"/>
    </source>
</evidence>
<dbReference type="InterPro" id="IPR011990">
    <property type="entry name" value="TPR-like_helical_dom_sf"/>
</dbReference>
<organism evidence="4 5">
    <name type="scientific">Pelagerythrobacter marinus</name>
    <dbReference type="NCBI Taxonomy" id="538382"/>
    <lineage>
        <taxon>Bacteria</taxon>
        <taxon>Pseudomonadati</taxon>
        <taxon>Pseudomonadota</taxon>
        <taxon>Alphaproteobacteria</taxon>
        <taxon>Sphingomonadales</taxon>
        <taxon>Erythrobacteraceae</taxon>
        <taxon>Pelagerythrobacter</taxon>
    </lineage>
</organism>
<feature type="repeat" description="TPR" evidence="1">
    <location>
        <begin position="69"/>
        <end position="102"/>
    </location>
</feature>
<keyword evidence="2" id="KW-0732">Signal</keyword>
<dbReference type="Pfam" id="PF05036">
    <property type="entry name" value="SPOR"/>
    <property type="match status" value="1"/>
</dbReference>
<dbReference type="InterPro" id="IPR036680">
    <property type="entry name" value="SPOR-like_sf"/>
</dbReference>
<evidence type="ECO:0000313" key="5">
    <source>
        <dbReference type="Proteomes" id="UP000444401"/>
    </source>
</evidence>
<dbReference type="PROSITE" id="PS51257">
    <property type="entry name" value="PROKAR_LIPOPROTEIN"/>
    <property type="match status" value="1"/>
</dbReference>
<dbReference type="Gene3D" id="1.25.40.10">
    <property type="entry name" value="Tetratricopeptide repeat domain"/>
    <property type="match status" value="1"/>
</dbReference>
<evidence type="ECO:0000259" key="3">
    <source>
        <dbReference type="PROSITE" id="PS51724"/>
    </source>
</evidence>
<dbReference type="Gene3D" id="3.30.70.1070">
    <property type="entry name" value="Sporulation related repeat"/>
    <property type="match status" value="1"/>
</dbReference>
<name>A0ABW9UZM5_9SPHN</name>
<proteinExistence type="predicted"/>
<evidence type="ECO:0000256" key="1">
    <source>
        <dbReference type="PROSITE-ProRule" id="PRU00339"/>
    </source>
</evidence>
<feature type="signal peptide" evidence="2">
    <location>
        <begin position="1"/>
        <end position="25"/>
    </location>
</feature>
<feature type="chain" id="PRO_5047346598" evidence="2">
    <location>
        <begin position="26"/>
        <end position="463"/>
    </location>
</feature>
<gene>
    <name evidence="4" type="ORF">GRI72_10565</name>
</gene>
<evidence type="ECO:0000256" key="2">
    <source>
        <dbReference type="SAM" id="SignalP"/>
    </source>
</evidence>
<dbReference type="PROSITE" id="PS50005">
    <property type="entry name" value="TPR"/>
    <property type="match status" value="1"/>
</dbReference>
<comment type="caution">
    <text evidence="4">The sequence shown here is derived from an EMBL/GenBank/DDBJ whole genome shotgun (WGS) entry which is preliminary data.</text>
</comment>
<accession>A0ABW9UZM5</accession>
<sequence>MTRTTTTNRLVAVALTSALATTALTGCTTQAAPRADLSANKAQTALAKGNEDAAVAHAEAAVHAEPRNAGYRAMLGAAYLKAGRFQSAATSFQDAMALGDNSPRTALSYSLAQTAVGNYPKALAVLDDWRDDLDPADLGLALALAGQPDRGAQVLANALRGGQNTPKVRQNLAYAYALQGNWRAARLMAAEDVPSDQLDERIGEWAQAVRPEMYQARVARLLGAPVVRDPGQPVALALANNPGSEQLAAEAAALAQPASPPAAAPAAAPAPALADARQGAELPPVEPAPQLAVANPRVEKPADVESAFAAPAPSGATPAQITKSVVAFISEPVVQKMPARYGAEAPRPARARVAAAGTDAPRFERADGKHLVQLGSFSSREGARRAWGIYARTYPDLDRYRMVITEARVRGKTYYRVSAGGLQSAEARSVCSTVKARGEGCIQWAEGRPLPGAVDSGVRMARR</sequence>
<keyword evidence="5" id="KW-1185">Reference proteome</keyword>
<dbReference type="InterPro" id="IPR019734">
    <property type="entry name" value="TPR_rpt"/>
</dbReference>
<dbReference type="SUPFAM" id="SSF110997">
    <property type="entry name" value="Sporulation related repeat"/>
    <property type="match status" value="1"/>
</dbReference>
<feature type="domain" description="SPOR" evidence="3">
    <location>
        <begin position="364"/>
        <end position="447"/>
    </location>
</feature>
<dbReference type="InterPro" id="IPR007730">
    <property type="entry name" value="SPOR-like_dom"/>
</dbReference>
<dbReference type="SUPFAM" id="SSF48452">
    <property type="entry name" value="TPR-like"/>
    <property type="match status" value="1"/>
</dbReference>
<dbReference type="PROSITE" id="PS51724">
    <property type="entry name" value="SPOR"/>
    <property type="match status" value="1"/>
</dbReference>
<keyword evidence="1" id="KW-0802">TPR repeat</keyword>
<dbReference type="SMART" id="SM00028">
    <property type="entry name" value="TPR"/>
    <property type="match status" value="2"/>
</dbReference>
<dbReference type="EMBL" id="WTYO01000004">
    <property type="protein sequence ID" value="MXO69268.1"/>
    <property type="molecule type" value="Genomic_DNA"/>
</dbReference>
<reference evidence="4 5" key="1">
    <citation type="submission" date="2019-12" db="EMBL/GenBank/DDBJ databases">
        <title>Genomic-based taxomic classification of the family Erythrobacteraceae.</title>
        <authorList>
            <person name="Xu L."/>
        </authorList>
    </citation>
    <scope>NUCLEOTIDE SEQUENCE [LARGE SCALE GENOMIC DNA]</scope>
    <source>
        <strain evidence="4 5">H32</strain>
    </source>
</reference>
<dbReference type="RefSeq" id="WP_160733887.1">
    <property type="nucleotide sequence ID" value="NZ_WTYO01000004.1"/>
</dbReference>
<protein>
    <submittedName>
        <fullName evidence="4">SPOR domain-containing protein</fullName>
    </submittedName>
</protein>